<feature type="compositionally biased region" description="Basic and acidic residues" evidence="1">
    <location>
        <begin position="209"/>
        <end position="235"/>
    </location>
</feature>
<reference evidence="3" key="1">
    <citation type="submission" date="2023-10" db="EMBL/GenBank/DDBJ databases">
        <title>Chromosome-level genome of the transformable northern wattle, Acacia crassicarpa.</title>
        <authorList>
            <person name="Massaro I."/>
            <person name="Sinha N.R."/>
            <person name="Poethig S."/>
            <person name="Leichty A.R."/>
        </authorList>
    </citation>
    <scope>NUCLEOTIDE SEQUENCE</scope>
    <source>
        <strain evidence="3">Acra3RX</strain>
        <tissue evidence="3">Leaf</tissue>
    </source>
</reference>
<evidence type="ECO:0000313" key="3">
    <source>
        <dbReference type="EMBL" id="KAK4260559.1"/>
    </source>
</evidence>
<accession>A0AAE1MCY2</accession>
<proteinExistence type="predicted"/>
<dbReference type="GO" id="GO:0003676">
    <property type="term" value="F:nucleic acid binding"/>
    <property type="evidence" value="ECO:0007669"/>
    <property type="project" value="InterPro"/>
</dbReference>
<name>A0AAE1MCY2_9FABA</name>
<organism evidence="3 4">
    <name type="scientific">Acacia crassicarpa</name>
    <name type="common">northern wattle</name>
    <dbReference type="NCBI Taxonomy" id="499986"/>
    <lineage>
        <taxon>Eukaryota</taxon>
        <taxon>Viridiplantae</taxon>
        <taxon>Streptophyta</taxon>
        <taxon>Embryophyta</taxon>
        <taxon>Tracheophyta</taxon>
        <taxon>Spermatophyta</taxon>
        <taxon>Magnoliopsida</taxon>
        <taxon>eudicotyledons</taxon>
        <taxon>Gunneridae</taxon>
        <taxon>Pentapetalae</taxon>
        <taxon>rosids</taxon>
        <taxon>fabids</taxon>
        <taxon>Fabales</taxon>
        <taxon>Fabaceae</taxon>
        <taxon>Caesalpinioideae</taxon>
        <taxon>mimosoid clade</taxon>
        <taxon>Acacieae</taxon>
        <taxon>Acacia</taxon>
    </lineage>
</organism>
<dbReference type="PROSITE" id="PS50126">
    <property type="entry name" value="S1"/>
    <property type="match status" value="1"/>
</dbReference>
<protein>
    <recommendedName>
        <fullName evidence="2">S1 motif domain-containing protein</fullName>
    </recommendedName>
</protein>
<dbReference type="PANTHER" id="PTHR47600:SF1">
    <property type="entry name" value="NUCLEIC ACID-BINDING, OB-FOLD-LIKE PROTEIN"/>
    <property type="match status" value="1"/>
</dbReference>
<feature type="compositionally biased region" description="Basic and acidic residues" evidence="1">
    <location>
        <begin position="307"/>
        <end position="318"/>
    </location>
</feature>
<feature type="compositionally biased region" description="Polar residues" evidence="1">
    <location>
        <begin position="347"/>
        <end position="359"/>
    </location>
</feature>
<dbReference type="Gene3D" id="2.40.50.140">
    <property type="entry name" value="Nucleic acid-binding proteins"/>
    <property type="match status" value="1"/>
</dbReference>
<feature type="region of interest" description="Disordered" evidence="1">
    <location>
        <begin position="204"/>
        <end position="398"/>
    </location>
</feature>
<dbReference type="SUPFAM" id="SSF50249">
    <property type="entry name" value="Nucleic acid-binding proteins"/>
    <property type="match status" value="1"/>
</dbReference>
<feature type="domain" description="S1 motif" evidence="2">
    <location>
        <begin position="591"/>
        <end position="659"/>
    </location>
</feature>
<feature type="compositionally biased region" description="Basic and acidic residues" evidence="1">
    <location>
        <begin position="290"/>
        <end position="300"/>
    </location>
</feature>
<dbReference type="SMART" id="SM00316">
    <property type="entry name" value="S1"/>
    <property type="match status" value="2"/>
</dbReference>
<sequence>MDGLAFTTTANSCKPFFNGRTRLFSFSSQRRSAIGILCFNKRSNAFTVCASRDESPKLDRFDQMELKFGRLIGEDPKLTLAKIMGRKANPEASYLDIEKSFYKNKGKLVEVEQVPFELPKRKSSSSLDDLGLVRPVPVKGTNFKSEDNKASLEIKKPSKPASKAVNVAKSSVPNVILRKPTVYNEDGNEDISSKLRIKPNLSLKMRNGQSKDKFSDMTLLRKPEPSIAKETDLKQEPSAPVNAQMTNDSDSKMRKEESGDMTPLKKPEPSIPKGTDRNAIDQINNGNDMQMRREEIDDKTGNLTLLERPDKAAGKKDEESGDATVTVPNDGLEQHKQRHLESHQELTDSSQQSDLNSADSRVELPVEAALQGKPKRLDRPVKKTSKSTGEVTAFENPGDNRSIAELENLLAMTNLQESDDADWTRAEDLVKSGDRADVELISCSTRGFVASFGSLVGFLPYRNLSAKWKFFAFESWLRQKGLDPSIYKQNLGIITSYDKENKYFPLDSLQHMKIDNVVEEKISPDMKLEDLLRIYDQEKIRFLSSFIGQKVKVNIVLADVKSRKLILSVRPKEREEFVEKKRNLMARLQVGDIVKCSVQKITYFGIFVEVEGVPALIHQTEVSWDATLDTASYFKIGQVVEAKVHQLDFAHERIFLSLKEIMPDPLLKSLESVVGDHDPMDERLEAAELDAEWSEVECLIQELQQVDGIQSVTRGRFFRSPGLAPTFQVYMASMFENQYKLLARSGNRIQEVMVQTSLDKEKMKSAILICTNRVE</sequence>
<keyword evidence="4" id="KW-1185">Reference proteome</keyword>
<dbReference type="Proteomes" id="UP001293593">
    <property type="component" value="Unassembled WGS sequence"/>
</dbReference>
<feature type="compositionally biased region" description="Basic and acidic residues" evidence="1">
    <location>
        <begin position="249"/>
        <end position="279"/>
    </location>
</feature>
<gene>
    <name evidence="3" type="ORF">QN277_003656</name>
</gene>
<evidence type="ECO:0000313" key="4">
    <source>
        <dbReference type="Proteomes" id="UP001293593"/>
    </source>
</evidence>
<dbReference type="Pfam" id="PF00575">
    <property type="entry name" value="S1"/>
    <property type="match status" value="1"/>
</dbReference>
<dbReference type="InterPro" id="IPR003029">
    <property type="entry name" value="S1_domain"/>
</dbReference>
<dbReference type="PANTHER" id="PTHR47600">
    <property type="entry name" value="NUCLEIC ACID-BINDING, OB-FOLD-LIKE PROTEIN"/>
    <property type="match status" value="1"/>
</dbReference>
<evidence type="ECO:0000259" key="2">
    <source>
        <dbReference type="PROSITE" id="PS50126"/>
    </source>
</evidence>
<dbReference type="EMBL" id="JAWXYG010000010">
    <property type="protein sequence ID" value="KAK4260559.1"/>
    <property type="molecule type" value="Genomic_DNA"/>
</dbReference>
<comment type="caution">
    <text evidence="3">The sequence shown here is derived from an EMBL/GenBank/DDBJ whole genome shotgun (WGS) entry which is preliminary data.</text>
</comment>
<feature type="compositionally biased region" description="Basic and acidic residues" evidence="1">
    <location>
        <begin position="332"/>
        <end position="346"/>
    </location>
</feature>
<evidence type="ECO:0000256" key="1">
    <source>
        <dbReference type="SAM" id="MobiDB-lite"/>
    </source>
</evidence>
<dbReference type="InterPro" id="IPR012340">
    <property type="entry name" value="NA-bd_OB-fold"/>
</dbReference>
<dbReference type="AlphaFoldDB" id="A0AAE1MCY2"/>